<feature type="domain" description="Glycosyltransferase 2-like" evidence="4">
    <location>
        <begin position="9"/>
        <end position="121"/>
    </location>
</feature>
<comment type="caution">
    <text evidence="5">The sequence shown here is derived from an EMBL/GenBank/DDBJ whole genome shotgun (WGS) entry which is preliminary data.</text>
</comment>
<proteinExistence type="inferred from homology"/>
<dbReference type="AlphaFoldDB" id="A0A9D1Z9B3"/>
<dbReference type="PANTHER" id="PTHR43685">
    <property type="entry name" value="GLYCOSYLTRANSFERASE"/>
    <property type="match status" value="1"/>
</dbReference>
<keyword evidence="3 5" id="KW-0808">Transferase</keyword>
<dbReference type="GO" id="GO:0016757">
    <property type="term" value="F:glycosyltransferase activity"/>
    <property type="evidence" value="ECO:0007669"/>
    <property type="project" value="UniProtKB-KW"/>
</dbReference>
<dbReference type="SUPFAM" id="SSF53448">
    <property type="entry name" value="Nucleotide-diphospho-sugar transferases"/>
    <property type="match status" value="1"/>
</dbReference>
<dbReference type="PANTHER" id="PTHR43685:SF5">
    <property type="entry name" value="GLYCOSYLTRANSFERASE EPSE-RELATED"/>
    <property type="match status" value="1"/>
</dbReference>
<keyword evidence="2 5" id="KW-0328">Glycosyltransferase</keyword>
<dbReference type="EMBL" id="DXCP01000006">
    <property type="protein sequence ID" value="HIY79091.1"/>
    <property type="molecule type" value="Genomic_DNA"/>
</dbReference>
<gene>
    <name evidence="5" type="ORF">IAA42_01465</name>
</gene>
<organism evidence="5 6">
    <name type="scientific">Candidatus Olsenella excrementavium</name>
    <dbReference type="NCBI Taxonomy" id="2838709"/>
    <lineage>
        <taxon>Bacteria</taxon>
        <taxon>Bacillati</taxon>
        <taxon>Actinomycetota</taxon>
        <taxon>Coriobacteriia</taxon>
        <taxon>Coriobacteriales</taxon>
        <taxon>Atopobiaceae</taxon>
        <taxon>Olsenella</taxon>
    </lineage>
</organism>
<protein>
    <submittedName>
        <fullName evidence="5">Glycosyltransferase</fullName>
        <ecNumber evidence="5">2.4.-.-</ecNumber>
    </submittedName>
</protein>
<evidence type="ECO:0000313" key="5">
    <source>
        <dbReference type="EMBL" id="HIY79091.1"/>
    </source>
</evidence>
<accession>A0A9D1Z9B3</accession>
<dbReference type="InterPro" id="IPR050834">
    <property type="entry name" value="Glycosyltransf_2"/>
</dbReference>
<dbReference type="InterPro" id="IPR029044">
    <property type="entry name" value="Nucleotide-diphossugar_trans"/>
</dbReference>
<sequence>MSGIPSVAVVMSTYNGAAYVRAQLESVLRQDVVGRGLARLSVHVRDDGSSDGTLDVLAPFEADGHITLVRGANEGVVGSFFSLLEGLPDDVDYVALCDQDDVWHPDKLSRALEVLAGRDQDVPQLYCSEYVFCDADMTPRGASRLNRTGVSFEKMLYENVTSGNTMVMNSALLGALVGAGREGVYCHDWWIALVATALGELTYDDHPCLDYRRTGSNASPTGTGSLSILRYRLSKFLDRNELGKITTQLLRLRGAFGPELSPRRRAVLDRFLDGGRLGKALAPLRLRQTIGAELALRALFLAGLL</sequence>
<dbReference type="EC" id="2.4.-.-" evidence="5"/>
<dbReference type="Gene3D" id="3.90.550.10">
    <property type="entry name" value="Spore Coat Polysaccharide Biosynthesis Protein SpsA, Chain A"/>
    <property type="match status" value="1"/>
</dbReference>
<reference evidence="5" key="2">
    <citation type="submission" date="2021-04" db="EMBL/GenBank/DDBJ databases">
        <authorList>
            <person name="Gilroy R."/>
        </authorList>
    </citation>
    <scope>NUCLEOTIDE SEQUENCE</scope>
    <source>
        <strain evidence="5">ChiHjej10B9-743</strain>
    </source>
</reference>
<evidence type="ECO:0000256" key="2">
    <source>
        <dbReference type="ARBA" id="ARBA00022676"/>
    </source>
</evidence>
<evidence type="ECO:0000313" key="6">
    <source>
        <dbReference type="Proteomes" id="UP000824133"/>
    </source>
</evidence>
<comment type="similarity">
    <text evidence="1">Belongs to the glycosyltransferase 2 family.</text>
</comment>
<name>A0A9D1Z9B3_9ACTN</name>
<evidence type="ECO:0000259" key="4">
    <source>
        <dbReference type="Pfam" id="PF00535"/>
    </source>
</evidence>
<dbReference type="Proteomes" id="UP000824133">
    <property type="component" value="Unassembled WGS sequence"/>
</dbReference>
<evidence type="ECO:0000256" key="3">
    <source>
        <dbReference type="ARBA" id="ARBA00022679"/>
    </source>
</evidence>
<dbReference type="InterPro" id="IPR001173">
    <property type="entry name" value="Glyco_trans_2-like"/>
</dbReference>
<evidence type="ECO:0000256" key="1">
    <source>
        <dbReference type="ARBA" id="ARBA00006739"/>
    </source>
</evidence>
<dbReference type="Pfam" id="PF00535">
    <property type="entry name" value="Glycos_transf_2"/>
    <property type="match status" value="1"/>
</dbReference>
<reference evidence="5" key="1">
    <citation type="journal article" date="2021" name="PeerJ">
        <title>Extensive microbial diversity within the chicken gut microbiome revealed by metagenomics and culture.</title>
        <authorList>
            <person name="Gilroy R."/>
            <person name="Ravi A."/>
            <person name="Getino M."/>
            <person name="Pursley I."/>
            <person name="Horton D.L."/>
            <person name="Alikhan N.F."/>
            <person name="Baker D."/>
            <person name="Gharbi K."/>
            <person name="Hall N."/>
            <person name="Watson M."/>
            <person name="Adriaenssens E.M."/>
            <person name="Foster-Nyarko E."/>
            <person name="Jarju S."/>
            <person name="Secka A."/>
            <person name="Antonio M."/>
            <person name="Oren A."/>
            <person name="Chaudhuri R.R."/>
            <person name="La Ragione R."/>
            <person name="Hildebrand F."/>
            <person name="Pallen M.J."/>
        </authorList>
    </citation>
    <scope>NUCLEOTIDE SEQUENCE</scope>
    <source>
        <strain evidence="5">ChiHjej10B9-743</strain>
    </source>
</reference>